<dbReference type="Proteomes" id="UP000270094">
    <property type="component" value="Unassembled WGS sequence"/>
</dbReference>
<keyword evidence="3" id="KW-1185">Reference proteome</keyword>
<gene>
    <name evidence="2" type="ORF">SVUK_LOCUS13078</name>
</gene>
<feature type="non-terminal residue" evidence="2">
    <location>
        <position position="118"/>
    </location>
</feature>
<evidence type="ECO:0000313" key="3">
    <source>
        <dbReference type="Proteomes" id="UP000270094"/>
    </source>
</evidence>
<organism evidence="2 3">
    <name type="scientific">Strongylus vulgaris</name>
    <name type="common">Blood worm</name>
    <dbReference type="NCBI Taxonomy" id="40348"/>
    <lineage>
        <taxon>Eukaryota</taxon>
        <taxon>Metazoa</taxon>
        <taxon>Ecdysozoa</taxon>
        <taxon>Nematoda</taxon>
        <taxon>Chromadorea</taxon>
        <taxon>Rhabditida</taxon>
        <taxon>Rhabditina</taxon>
        <taxon>Rhabditomorpha</taxon>
        <taxon>Strongyloidea</taxon>
        <taxon>Strongylidae</taxon>
        <taxon>Strongylus</taxon>
    </lineage>
</organism>
<evidence type="ECO:0000256" key="1">
    <source>
        <dbReference type="SAM" id="MobiDB-lite"/>
    </source>
</evidence>
<feature type="region of interest" description="Disordered" evidence="1">
    <location>
        <begin position="1"/>
        <end position="36"/>
    </location>
</feature>
<protein>
    <submittedName>
        <fullName evidence="2">Uncharacterized protein</fullName>
    </submittedName>
</protein>
<reference evidence="2 3" key="1">
    <citation type="submission" date="2018-11" db="EMBL/GenBank/DDBJ databases">
        <authorList>
            <consortium name="Pathogen Informatics"/>
        </authorList>
    </citation>
    <scope>NUCLEOTIDE SEQUENCE [LARGE SCALE GENOMIC DNA]</scope>
</reference>
<dbReference type="OrthoDB" id="15304at2759"/>
<name>A0A3P7IY63_STRVU</name>
<dbReference type="EMBL" id="UYYB01100940">
    <property type="protein sequence ID" value="VDM78080.1"/>
    <property type="molecule type" value="Genomic_DNA"/>
</dbReference>
<evidence type="ECO:0000313" key="2">
    <source>
        <dbReference type="EMBL" id="VDM78080.1"/>
    </source>
</evidence>
<proteinExistence type="predicted"/>
<sequence length="118" mass="13243">MPPLPGDPHPSRQSDIDGLGLSHPGVESLETSQGDDHPFNVILRMNDFNETQADFLKLSGYPLYGTHPNFDAQVRKVAQEFNQFLDKLITLPAIRTEALFSKLRILLAQGESYETFKT</sequence>
<dbReference type="AlphaFoldDB" id="A0A3P7IY63"/>
<accession>A0A3P7IY63</accession>